<dbReference type="Proteomes" id="UP000755667">
    <property type="component" value="Unassembled WGS sequence"/>
</dbReference>
<evidence type="ECO:0000313" key="5">
    <source>
        <dbReference type="Proteomes" id="UP000809440"/>
    </source>
</evidence>
<evidence type="ECO:0000256" key="1">
    <source>
        <dbReference type="SAM" id="Phobius"/>
    </source>
</evidence>
<gene>
    <name evidence="2" type="ORF">JQX41_04710</name>
    <name evidence="3" type="ORF">JQX48_04710</name>
</gene>
<dbReference type="EMBL" id="JAFBXF010000002">
    <property type="protein sequence ID" value="MBM2416258.1"/>
    <property type="molecule type" value="Genomic_DNA"/>
</dbReference>
<accession>A0A9Q2NQA8</accession>
<dbReference type="Proteomes" id="UP000809440">
    <property type="component" value="Unassembled WGS sequence"/>
</dbReference>
<name>A0A9Q2NQA8_9RHOB</name>
<evidence type="ECO:0000313" key="4">
    <source>
        <dbReference type="Proteomes" id="UP000755667"/>
    </source>
</evidence>
<dbReference type="Pfam" id="PF04403">
    <property type="entry name" value="PqiA"/>
    <property type="match status" value="1"/>
</dbReference>
<feature type="transmembrane region" description="Helical" evidence="1">
    <location>
        <begin position="105"/>
        <end position="131"/>
    </location>
</feature>
<dbReference type="InterPro" id="IPR007498">
    <property type="entry name" value="PqiA-like"/>
</dbReference>
<dbReference type="EMBL" id="JAFBXE010000002">
    <property type="protein sequence ID" value="MBM2411591.1"/>
    <property type="molecule type" value="Genomic_DNA"/>
</dbReference>
<sequence>MAYHTGMTDSLSDMIACPKCDALHRVPQVEMGEQARCVRCGTVLMAPREGAMTRIVMLSMTALILMVAAVFFPFLELSVQGLGRKSSVFDAVLAFSDGLMLPLSFAVAALIVVLPITRFLALIYVFAPMALGWAPAQHARSVFKLAEHIRPWAMAEVFIIGVAVALVKVAGLAQVTLGPAFWAFVGLVIITVLKDNFMCRVTVWQTLNARSPS</sequence>
<keyword evidence="1" id="KW-0812">Transmembrane</keyword>
<keyword evidence="5" id="KW-1185">Reference proteome</keyword>
<keyword evidence="1" id="KW-0472">Membrane</keyword>
<proteinExistence type="predicted"/>
<organism evidence="2 4">
    <name type="scientific">Marivita cryptomonadis</name>
    <dbReference type="NCBI Taxonomy" id="505252"/>
    <lineage>
        <taxon>Bacteria</taxon>
        <taxon>Pseudomonadati</taxon>
        <taxon>Pseudomonadota</taxon>
        <taxon>Alphaproteobacteria</taxon>
        <taxon>Rhodobacterales</taxon>
        <taxon>Roseobacteraceae</taxon>
        <taxon>Marivita</taxon>
    </lineage>
</organism>
<comment type="caution">
    <text evidence="2">The sequence shown here is derived from an EMBL/GenBank/DDBJ whole genome shotgun (WGS) entry which is preliminary data.</text>
</comment>
<reference evidence="2 5" key="1">
    <citation type="submission" date="2021-01" db="EMBL/GenBank/DDBJ databases">
        <title>Diatom-associated Roseobacters Show Island Model of Population Structure.</title>
        <authorList>
            <person name="Qu L."/>
            <person name="Feng X."/>
            <person name="Chen Y."/>
            <person name="Li L."/>
            <person name="Wang X."/>
            <person name="Hu Z."/>
            <person name="Wang H."/>
            <person name="Luo H."/>
        </authorList>
    </citation>
    <scope>NUCLEOTIDE SEQUENCE</scope>
    <source>
        <strain evidence="3 5">CC28-63</strain>
        <strain evidence="2">CC28-69</strain>
    </source>
</reference>
<feature type="transmembrane region" description="Helical" evidence="1">
    <location>
        <begin position="176"/>
        <end position="193"/>
    </location>
</feature>
<dbReference type="OrthoDB" id="5291921at2"/>
<feature type="transmembrane region" description="Helical" evidence="1">
    <location>
        <begin position="55"/>
        <end position="75"/>
    </location>
</feature>
<feature type="transmembrane region" description="Helical" evidence="1">
    <location>
        <begin position="152"/>
        <end position="170"/>
    </location>
</feature>
<dbReference type="Gene3D" id="2.30.30.380">
    <property type="entry name" value="Zn-finger domain of Sec23/24"/>
    <property type="match status" value="1"/>
</dbReference>
<evidence type="ECO:0000313" key="3">
    <source>
        <dbReference type="EMBL" id="MBM2416258.1"/>
    </source>
</evidence>
<keyword evidence="1" id="KW-1133">Transmembrane helix</keyword>
<evidence type="ECO:0000313" key="2">
    <source>
        <dbReference type="EMBL" id="MBM2411591.1"/>
    </source>
</evidence>
<protein>
    <submittedName>
        <fullName evidence="2">Paraquat-inducible protein A</fullName>
    </submittedName>
</protein>
<dbReference type="AlphaFoldDB" id="A0A9Q2NQA8"/>